<keyword evidence="3" id="KW-1185">Reference proteome</keyword>
<dbReference type="Proteomes" id="UP000320762">
    <property type="component" value="Unassembled WGS sequence"/>
</dbReference>
<feature type="compositionally biased region" description="Low complexity" evidence="1">
    <location>
        <begin position="193"/>
        <end position="209"/>
    </location>
</feature>
<organism evidence="2 3">
    <name type="scientific">Schizophyllum amplum</name>
    <dbReference type="NCBI Taxonomy" id="97359"/>
    <lineage>
        <taxon>Eukaryota</taxon>
        <taxon>Fungi</taxon>
        <taxon>Dikarya</taxon>
        <taxon>Basidiomycota</taxon>
        <taxon>Agaricomycotina</taxon>
        <taxon>Agaricomycetes</taxon>
        <taxon>Agaricomycetidae</taxon>
        <taxon>Agaricales</taxon>
        <taxon>Schizophyllaceae</taxon>
        <taxon>Schizophyllum</taxon>
    </lineage>
</organism>
<comment type="caution">
    <text evidence="2">The sequence shown here is derived from an EMBL/GenBank/DDBJ whole genome shotgun (WGS) entry which is preliminary data.</text>
</comment>
<feature type="region of interest" description="Disordered" evidence="1">
    <location>
        <begin position="178"/>
        <end position="257"/>
    </location>
</feature>
<dbReference type="EMBL" id="VDMD01000043">
    <property type="protein sequence ID" value="TRM57728.1"/>
    <property type="molecule type" value="Genomic_DNA"/>
</dbReference>
<proteinExistence type="predicted"/>
<dbReference type="AlphaFoldDB" id="A0A550BYY8"/>
<protein>
    <submittedName>
        <fullName evidence="2">Uncharacterized protein</fullName>
    </submittedName>
</protein>
<reference evidence="2 3" key="1">
    <citation type="journal article" date="2019" name="New Phytol.">
        <title>Comparative genomics reveals unique wood-decay strategies and fruiting body development in the Schizophyllaceae.</title>
        <authorList>
            <person name="Almasi E."/>
            <person name="Sahu N."/>
            <person name="Krizsan K."/>
            <person name="Balint B."/>
            <person name="Kovacs G.M."/>
            <person name="Kiss B."/>
            <person name="Cseklye J."/>
            <person name="Drula E."/>
            <person name="Henrissat B."/>
            <person name="Nagy I."/>
            <person name="Chovatia M."/>
            <person name="Adam C."/>
            <person name="LaButti K."/>
            <person name="Lipzen A."/>
            <person name="Riley R."/>
            <person name="Grigoriev I.V."/>
            <person name="Nagy L.G."/>
        </authorList>
    </citation>
    <scope>NUCLEOTIDE SEQUENCE [LARGE SCALE GENOMIC DNA]</scope>
    <source>
        <strain evidence="2 3">NL-1724</strain>
    </source>
</reference>
<accession>A0A550BYY8</accession>
<dbReference type="OrthoDB" id="3051543at2759"/>
<feature type="region of interest" description="Disordered" evidence="1">
    <location>
        <begin position="275"/>
        <end position="300"/>
    </location>
</feature>
<evidence type="ECO:0000313" key="3">
    <source>
        <dbReference type="Proteomes" id="UP000320762"/>
    </source>
</evidence>
<feature type="region of interest" description="Disordered" evidence="1">
    <location>
        <begin position="120"/>
        <end position="143"/>
    </location>
</feature>
<name>A0A550BYY8_9AGAR</name>
<feature type="compositionally biased region" description="Basic residues" evidence="1">
    <location>
        <begin position="42"/>
        <end position="54"/>
    </location>
</feature>
<gene>
    <name evidence="2" type="ORF">BD626DRAFT_207135</name>
</gene>
<feature type="compositionally biased region" description="Basic and acidic residues" evidence="1">
    <location>
        <begin position="178"/>
        <end position="191"/>
    </location>
</feature>
<evidence type="ECO:0000313" key="2">
    <source>
        <dbReference type="EMBL" id="TRM57728.1"/>
    </source>
</evidence>
<feature type="region of interest" description="Disordered" evidence="1">
    <location>
        <begin position="1"/>
        <end position="59"/>
    </location>
</feature>
<sequence>MPSTSAGMLQEPTPGVHGDSEEDSGSDTGDPAAAMHTSSTRPRTKSGRKPRKNPSRAERAQIRIMNYHGCSRDKIAAFADISVTTVKKVIDNVRNPPDITADDHSHVDRAFMARYPPKRTPFELRKRTRASEHKDDAESESVRGLDDSVDCRAGKRQKRLPWTHGELEPEVVVEKIDLRRPENTAHPEKSLRARTAIAPAKPKKAVQAPHNTSASAPVNAAAGRSGGSSLTGGRPACPHATGLPPAESRPIPPVAASSVPHTATTRAAIPMIDLNNPASFSSTATSQRARTPPSIPETPAADAQPALVTAFLANLDIDLSRFYDDITADKIRSVQDFVSIREWPEDELRKILREAVPKLSVLERWVLARGIREIDADGKITPSEVKKALDAVSNARNAYIRGLFVAPSLGLSPDFLPLLRAAGLDTFQAFVIVTSRTKDQMQHLLEEALPSLKPIPRFILAHALHRVRQDLKSKKRRMQELVNDLESVDNYAAADDENNVGTGAEANYSDFAQTFLAALDHDLSPWAALLSGAGLASARVVATLRGWTAEDLHAMFKELCPDLPVVKRWVLVRGIRTSDPNGVVNKSGMRAAVDAVLDAWTLPATRLLTTFAHDLSEFLPAFTAAHLGTHGALGVLMSLKTRQLKGWESDELHAMFKEVLPGLGVIKRYVLVKGLTGM</sequence>
<feature type="compositionally biased region" description="Polar residues" evidence="1">
    <location>
        <begin position="276"/>
        <end position="289"/>
    </location>
</feature>
<evidence type="ECO:0000256" key="1">
    <source>
        <dbReference type="SAM" id="MobiDB-lite"/>
    </source>
</evidence>